<evidence type="ECO:0000313" key="3">
    <source>
        <dbReference type="Proteomes" id="UP000199203"/>
    </source>
</evidence>
<dbReference type="RefSeq" id="WP_089872529.1">
    <property type="nucleotide sequence ID" value="NZ_FNBH01000001.1"/>
</dbReference>
<keyword evidence="1" id="KW-1133">Transmembrane helix</keyword>
<feature type="transmembrane region" description="Helical" evidence="1">
    <location>
        <begin position="38"/>
        <end position="57"/>
    </location>
</feature>
<keyword evidence="1" id="KW-0812">Transmembrane</keyword>
<dbReference type="EMBL" id="FNBH01000001">
    <property type="protein sequence ID" value="SDF24712.1"/>
    <property type="molecule type" value="Genomic_DNA"/>
</dbReference>
<accession>A0A1G7JIB1</accession>
<dbReference type="AlphaFoldDB" id="A0A1G7JIB1"/>
<gene>
    <name evidence="2" type="ORF">SAMN05421825_1395</name>
</gene>
<keyword evidence="1" id="KW-0472">Membrane</keyword>
<evidence type="ECO:0000313" key="2">
    <source>
        <dbReference type="EMBL" id="SDF24712.1"/>
    </source>
</evidence>
<name>A0A1G7JIB1_9FLAO</name>
<dbReference type="STRING" id="454006.SAMN05421825_1395"/>
<organism evidence="2 3">
    <name type="scientific">Epilithonimonas hungarica</name>
    <dbReference type="NCBI Taxonomy" id="454006"/>
    <lineage>
        <taxon>Bacteria</taxon>
        <taxon>Pseudomonadati</taxon>
        <taxon>Bacteroidota</taxon>
        <taxon>Flavobacteriia</taxon>
        <taxon>Flavobacteriales</taxon>
        <taxon>Weeksellaceae</taxon>
        <taxon>Chryseobacterium group</taxon>
        <taxon>Epilithonimonas</taxon>
    </lineage>
</organism>
<reference evidence="3" key="1">
    <citation type="submission" date="2016-10" db="EMBL/GenBank/DDBJ databases">
        <authorList>
            <person name="Varghese N."/>
            <person name="Submissions S."/>
        </authorList>
    </citation>
    <scope>NUCLEOTIDE SEQUENCE [LARGE SCALE GENOMIC DNA]</scope>
    <source>
        <strain evidence="3">DSM 19684</strain>
    </source>
</reference>
<evidence type="ECO:0000256" key="1">
    <source>
        <dbReference type="SAM" id="Phobius"/>
    </source>
</evidence>
<dbReference type="Proteomes" id="UP000199203">
    <property type="component" value="Unassembled WGS sequence"/>
</dbReference>
<protein>
    <submittedName>
        <fullName evidence="2">Uncharacterized protein</fullName>
    </submittedName>
</protein>
<proteinExistence type="predicted"/>
<sequence>MKTFYKVFLILFIIFIGINVYAIDWRSGFFDDENTKFIFSISSGILGIIVVYILHTWSKLAERK</sequence>
<keyword evidence="3" id="KW-1185">Reference proteome</keyword>